<sequence>MSHDSRNNRHIVTPTAPPLHLCDDSFSYVKYNNGPVHPDNLSCHTPSKHVWKSDAAKVSFK</sequence>
<comment type="caution">
    <text evidence="1">The sequence shown here is derived from an EMBL/GenBank/DDBJ whole genome shotgun (WGS) entry which is preliminary data.</text>
</comment>
<dbReference type="EMBL" id="CAXIEN010000048">
    <property type="protein sequence ID" value="CAL1270484.1"/>
    <property type="molecule type" value="Genomic_DNA"/>
</dbReference>
<dbReference type="Proteomes" id="UP001497382">
    <property type="component" value="Unassembled WGS sequence"/>
</dbReference>
<protein>
    <submittedName>
        <fullName evidence="1">Uncharacterized protein</fullName>
    </submittedName>
</protein>
<gene>
    <name evidence="1" type="ORF">LARSCL_LOCUS5324</name>
</gene>
<evidence type="ECO:0000313" key="2">
    <source>
        <dbReference type="Proteomes" id="UP001497382"/>
    </source>
</evidence>
<proteinExistence type="predicted"/>
<dbReference type="AlphaFoldDB" id="A0AAV1ZHC9"/>
<name>A0AAV1ZHC9_9ARAC</name>
<reference evidence="1 2" key="1">
    <citation type="submission" date="2024-04" db="EMBL/GenBank/DDBJ databases">
        <authorList>
            <person name="Rising A."/>
            <person name="Reimegard J."/>
            <person name="Sonavane S."/>
            <person name="Akerstrom W."/>
            <person name="Nylinder S."/>
            <person name="Hedman E."/>
            <person name="Kallberg Y."/>
        </authorList>
    </citation>
    <scope>NUCLEOTIDE SEQUENCE [LARGE SCALE GENOMIC DNA]</scope>
</reference>
<accession>A0AAV1ZHC9</accession>
<evidence type="ECO:0000313" key="1">
    <source>
        <dbReference type="EMBL" id="CAL1270484.1"/>
    </source>
</evidence>
<organism evidence="1 2">
    <name type="scientific">Larinioides sclopetarius</name>
    <dbReference type="NCBI Taxonomy" id="280406"/>
    <lineage>
        <taxon>Eukaryota</taxon>
        <taxon>Metazoa</taxon>
        <taxon>Ecdysozoa</taxon>
        <taxon>Arthropoda</taxon>
        <taxon>Chelicerata</taxon>
        <taxon>Arachnida</taxon>
        <taxon>Araneae</taxon>
        <taxon>Araneomorphae</taxon>
        <taxon>Entelegynae</taxon>
        <taxon>Araneoidea</taxon>
        <taxon>Araneidae</taxon>
        <taxon>Larinioides</taxon>
    </lineage>
</organism>
<keyword evidence="2" id="KW-1185">Reference proteome</keyword>